<proteinExistence type="predicted"/>
<accession>A0ABD5WQ10</accession>
<dbReference type="RefSeq" id="WP_276280797.1">
    <property type="nucleotide sequence ID" value="NZ_CP119809.1"/>
</dbReference>
<dbReference type="Proteomes" id="UP001596407">
    <property type="component" value="Unassembled WGS sequence"/>
</dbReference>
<comment type="caution">
    <text evidence="1">The sequence shown here is derived from an EMBL/GenBank/DDBJ whole genome shotgun (WGS) entry which is preliminary data.</text>
</comment>
<evidence type="ECO:0000313" key="1">
    <source>
        <dbReference type="EMBL" id="MFC7081294.1"/>
    </source>
</evidence>
<protein>
    <submittedName>
        <fullName evidence="1">Uncharacterized protein</fullName>
    </submittedName>
</protein>
<dbReference type="AlphaFoldDB" id="A0ABD5WQ10"/>
<name>A0ABD5WQ10_9EURY</name>
<dbReference type="GeneID" id="79301968"/>
<sequence length="129" mass="14103">MVRSNRPARRWRVALLALAALAVTLVARRLRRAVARARDVPLSPLTAGWRVGADYPERRGIVADGEVAGEMDDVADYASPTFDPTALAPAVRDFYERTADYGLAYRVRWHPRSASARPSPAASPVESSS</sequence>
<organism evidence="1 2">
    <name type="scientific">Halorussus caseinilyticus</name>
    <dbReference type="NCBI Taxonomy" id="3034025"/>
    <lineage>
        <taxon>Archaea</taxon>
        <taxon>Methanobacteriati</taxon>
        <taxon>Methanobacteriota</taxon>
        <taxon>Stenosarchaea group</taxon>
        <taxon>Halobacteria</taxon>
        <taxon>Halobacteriales</taxon>
        <taxon>Haladaptataceae</taxon>
        <taxon>Halorussus</taxon>
    </lineage>
</organism>
<keyword evidence="2" id="KW-1185">Reference proteome</keyword>
<reference evidence="1 2" key="1">
    <citation type="journal article" date="2019" name="Int. J. Syst. Evol. Microbiol.">
        <title>The Global Catalogue of Microorganisms (GCM) 10K type strain sequencing project: providing services to taxonomists for standard genome sequencing and annotation.</title>
        <authorList>
            <consortium name="The Broad Institute Genomics Platform"/>
            <consortium name="The Broad Institute Genome Sequencing Center for Infectious Disease"/>
            <person name="Wu L."/>
            <person name="Ma J."/>
        </authorList>
    </citation>
    <scope>NUCLEOTIDE SEQUENCE [LARGE SCALE GENOMIC DNA]</scope>
    <source>
        <strain evidence="1 2">DT72</strain>
    </source>
</reference>
<dbReference type="EMBL" id="JBHSZH010000005">
    <property type="protein sequence ID" value="MFC7081294.1"/>
    <property type="molecule type" value="Genomic_DNA"/>
</dbReference>
<evidence type="ECO:0000313" key="2">
    <source>
        <dbReference type="Proteomes" id="UP001596407"/>
    </source>
</evidence>
<gene>
    <name evidence="1" type="ORF">ACFQJ6_15465</name>
</gene>